<dbReference type="Pfam" id="PF00528">
    <property type="entry name" value="BPD_transp_1"/>
    <property type="match status" value="1"/>
</dbReference>
<accession>A0A4P8IYL0</accession>
<dbReference type="PROSITE" id="PS50928">
    <property type="entry name" value="ABC_TM1"/>
    <property type="match status" value="1"/>
</dbReference>
<feature type="transmembrane region" description="Helical" evidence="7">
    <location>
        <begin position="167"/>
        <end position="189"/>
    </location>
</feature>
<dbReference type="CDD" id="cd06261">
    <property type="entry name" value="TM_PBP2"/>
    <property type="match status" value="1"/>
</dbReference>
<feature type="transmembrane region" description="Helical" evidence="7">
    <location>
        <begin position="117"/>
        <end position="137"/>
    </location>
</feature>
<dbReference type="PANTHER" id="PTHR43005:SF1">
    <property type="entry name" value="SPERMIDINE_PUTRESCINE TRANSPORT SYSTEM PERMEASE PROTEIN"/>
    <property type="match status" value="1"/>
</dbReference>
<dbReference type="AlphaFoldDB" id="A0A4P8IYL0"/>
<organism evidence="9 10">
    <name type="scientific">Trinickia violacea</name>
    <dbReference type="NCBI Taxonomy" id="2571746"/>
    <lineage>
        <taxon>Bacteria</taxon>
        <taxon>Pseudomonadati</taxon>
        <taxon>Pseudomonadota</taxon>
        <taxon>Betaproteobacteria</taxon>
        <taxon>Burkholderiales</taxon>
        <taxon>Burkholderiaceae</taxon>
        <taxon>Trinickia</taxon>
    </lineage>
</organism>
<sequence>MAHVPYDQTGLGRSAAPRFNQPWLLIVPSLILALFIISYPIFNIVYQSVHDVSRFGAIRGFNGLQNFYGVFSDPVFIDSVRRTIVWTACVVGGTVLLSVPVALVLNQDFYGRGMARTIVMLPWSVSLTMTAVVWRWAFNDDYGMVNVTLQRLGLIGGPIHWLATPEFAFPVEIGIGILVSIPFTVTILLGGLSSVPADIYEAARIDGASAWQQFRKLTLPLLRPFVNMAILLNVIYVFNSFPIIWVMTQGGPDESTHILVTYLYELGFRLGRPGQAAAVSLIMLVMLFVFTVIYLRLQPKQEGEST</sequence>
<dbReference type="EMBL" id="CP040078">
    <property type="protein sequence ID" value="QCP53517.1"/>
    <property type="molecule type" value="Genomic_DNA"/>
</dbReference>
<evidence type="ECO:0000256" key="6">
    <source>
        <dbReference type="ARBA" id="ARBA00023136"/>
    </source>
</evidence>
<keyword evidence="5 7" id="KW-1133">Transmembrane helix</keyword>
<feature type="domain" description="ABC transmembrane type-1" evidence="8">
    <location>
        <begin position="80"/>
        <end position="294"/>
    </location>
</feature>
<evidence type="ECO:0000259" key="8">
    <source>
        <dbReference type="PROSITE" id="PS50928"/>
    </source>
</evidence>
<feature type="transmembrane region" description="Helical" evidence="7">
    <location>
        <begin position="276"/>
        <end position="297"/>
    </location>
</feature>
<feature type="transmembrane region" description="Helical" evidence="7">
    <location>
        <begin position="225"/>
        <end position="247"/>
    </location>
</feature>
<keyword evidence="2 7" id="KW-0813">Transport</keyword>
<reference evidence="9 10" key="1">
    <citation type="submission" date="2019-05" db="EMBL/GenBank/DDBJ databases">
        <title>Burkholderia sp. DHOD12, isolated from subtropical forest soil.</title>
        <authorList>
            <person name="Gao Z.-H."/>
            <person name="Qiu L.-H."/>
        </authorList>
    </citation>
    <scope>NUCLEOTIDE SEQUENCE [LARGE SCALE GENOMIC DNA]</scope>
    <source>
        <strain evidence="9 10">DHOD12</strain>
    </source>
</reference>
<dbReference type="OrthoDB" id="8585214at2"/>
<gene>
    <name evidence="9" type="ORF">FAZ95_31240</name>
</gene>
<evidence type="ECO:0000256" key="3">
    <source>
        <dbReference type="ARBA" id="ARBA00022475"/>
    </source>
</evidence>
<dbReference type="InterPro" id="IPR000515">
    <property type="entry name" value="MetI-like"/>
</dbReference>
<protein>
    <submittedName>
        <fullName evidence="9">Sugar ABC transporter permease</fullName>
    </submittedName>
</protein>
<dbReference type="RefSeq" id="WP_137336287.1">
    <property type="nucleotide sequence ID" value="NZ_CP040078.1"/>
</dbReference>
<evidence type="ECO:0000256" key="4">
    <source>
        <dbReference type="ARBA" id="ARBA00022692"/>
    </source>
</evidence>
<dbReference type="KEGG" id="tvl:FAZ95_31240"/>
<dbReference type="PANTHER" id="PTHR43005">
    <property type="entry name" value="BLR7065 PROTEIN"/>
    <property type="match status" value="1"/>
</dbReference>
<feature type="transmembrane region" description="Helical" evidence="7">
    <location>
        <begin position="23"/>
        <end position="42"/>
    </location>
</feature>
<keyword evidence="6 7" id="KW-0472">Membrane</keyword>
<dbReference type="SUPFAM" id="SSF161098">
    <property type="entry name" value="MetI-like"/>
    <property type="match status" value="1"/>
</dbReference>
<keyword evidence="4 7" id="KW-0812">Transmembrane</keyword>
<dbReference type="Gene3D" id="1.10.3720.10">
    <property type="entry name" value="MetI-like"/>
    <property type="match status" value="1"/>
</dbReference>
<dbReference type="GO" id="GO:0055085">
    <property type="term" value="P:transmembrane transport"/>
    <property type="evidence" value="ECO:0007669"/>
    <property type="project" value="InterPro"/>
</dbReference>
<evidence type="ECO:0000313" key="9">
    <source>
        <dbReference type="EMBL" id="QCP53517.1"/>
    </source>
</evidence>
<evidence type="ECO:0000256" key="7">
    <source>
        <dbReference type="RuleBase" id="RU363032"/>
    </source>
</evidence>
<evidence type="ECO:0000256" key="1">
    <source>
        <dbReference type="ARBA" id="ARBA00004651"/>
    </source>
</evidence>
<evidence type="ECO:0000313" key="10">
    <source>
        <dbReference type="Proteomes" id="UP000298656"/>
    </source>
</evidence>
<feature type="transmembrane region" description="Helical" evidence="7">
    <location>
        <begin position="84"/>
        <end position="105"/>
    </location>
</feature>
<comment type="similarity">
    <text evidence="7">Belongs to the binding-protein-dependent transport system permease family.</text>
</comment>
<proteinExistence type="inferred from homology"/>
<keyword evidence="10" id="KW-1185">Reference proteome</keyword>
<name>A0A4P8IYL0_9BURK</name>
<comment type="subcellular location">
    <subcellularLocation>
        <location evidence="1 7">Cell membrane</location>
        <topology evidence="1 7">Multi-pass membrane protein</topology>
    </subcellularLocation>
</comment>
<dbReference type="GO" id="GO:0005886">
    <property type="term" value="C:plasma membrane"/>
    <property type="evidence" value="ECO:0007669"/>
    <property type="project" value="UniProtKB-SubCell"/>
</dbReference>
<evidence type="ECO:0000256" key="5">
    <source>
        <dbReference type="ARBA" id="ARBA00022989"/>
    </source>
</evidence>
<evidence type="ECO:0000256" key="2">
    <source>
        <dbReference type="ARBA" id="ARBA00022448"/>
    </source>
</evidence>
<dbReference type="Proteomes" id="UP000298656">
    <property type="component" value="Chromosome 2"/>
</dbReference>
<dbReference type="InterPro" id="IPR035906">
    <property type="entry name" value="MetI-like_sf"/>
</dbReference>
<keyword evidence="3" id="KW-1003">Cell membrane</keyword>